<proteinExistence type="predicted"/>
<evidence type="ECO:0000256" key="1">
    <source>
        <dbReference type="SAM" id="Phobius"/>
    </source>
</evidence>
<name>A0ABQ6PJT0_9BACT</name>
<dbReference type="EMBL" id="BTPD01000001">
    <property type="protein sequence ID" value="GMQ27886.1"/>
    <property type="molecule type" value="Genomic_DNA"/>
</dbReference>
<comment type="caution">
    <text evidence="2">The sequence shown here is derived from an EMBL/GenBank/DDBJ whole genome shotgun (WGS) entry which is preliminary data.</text>
</comment>
<keyword evidence="1" id="KW-0812">Transmembrane</keyword>
<evidence type="ECO:0000313" key="2">
    <source>
        <dbReference type="EMBL" id="GMQ27886.1"/>
    </source>
</evidence>
<feature type="transmembrane region" description="Helical" evidence="1">
    <location>
        <begin position="14"/>
        <end position="36"/>
    </location>
</feature>
<keyword evidence="1" id="KW-0472">Membrane</keyword>
<sequence>MISDNHINLLSNSLSIVAMSFRVIHFSFFLGFPVFFSQVGELACGKVEIPFRN</sequence>
<dbReference type="Proteomes" id="UP001338309">
    <property type="component" value="Unassembled WGS sequence"/>
</dbReference>
<gene>
    <name evidence="2" type="ORF">Aconfl_05280</name>
</gene>
<evidence type="ECO:0000313" key="3">
    <source>
        <dbReference type="Proteomes" id="UP001338309"/>
    </source>
</evidence>
<accession>A0ABQ6PJT0</accession>
<keyword evidence="1" id="KW-1133">Transmembrane helix</keyword>
<reference evidence="2 3" key="1">
    <citation type="submission" date="2023-08" db="EMBL/GenBank/DDBJ databases">
        <title>Draft genome sequence of Algoriphagus confluentis.</title>
        <authorList>
            <person name="Takatani N."/>
            <person name="Hosokawa M."/>
            <person name="Sawabe T."/>
        </authorList>
    </citation>
    <scope>NUCLEOTIDE SEQUENCE [LARGE SCALE GENOMIC DNA]</scope>
    <source>
        <strain evidence="2 3">NBRC 111222</strain>
    </source>
</reference>
<organism evidence="2 3">
    <name type="scientific">Algoriphagus confluentis</name>
    <dbReference type="NCBI Taxonomy" id="1697556"/>
    <lineage>
        <taxon>Bacteria</taxon>
        <taxon>Pseudomonadati</taxon>
        <taxon>Bacteroidota</taxon>
        <taxon>Cytophagia</taxon>
        <taxon>Cytophagales</taxon>
        <taxon>Cyclobacteriaceae</taxon>
        <taxon>Algoriphagus</taxon>
    </lineage>
</organism>
<protein>
    <submittedName>
        <fullName evidence="2">Uncharacterized protein</fullName>
    </submittedName>
</protein>
<keyword evidence="3" id="KW-1185">Reference proteome</keyword>